<reference evidence="2" key="1">
    <citation type="journal article" date="2017" name="Nat. Commun.">
        <title>The North American bullfrog draft genome provides insight into hormonal regulation of long noncoding RNA.</title>
        <authorList>
            <person name="Hammond S.A."/>
            <person name="Warren R.L."/>
            <person name="Vandervalk B.P."/>
            <person name="Kucuk E."/>
            <person name="Khan H."/>
            <person name="Gibb E.A."/>
            <person name="Pandoh P."/>
            <person name="Kirk H."/>
            <person name="Zhao Y."/>
            <person name="Jones M."/>
            <person name="Mungall A.J."/>
            <person name="Coope R."/>
            <person name="Pleasance S."/>
            <person name="Moore R.A."/>
            <person name="Holt R.A."/>
            <person name="Round J.M."/>
            <person name="Ohora S."/>
            <person name="Walle B.V."/>
            <person name="Veldhoen N."/>
            <person name="Helbing C.C."/>
            <person name="Birol I."/>
        </authorList>
    </citation>
    <scope>NUCLEOTIDE SEQUENCE [LARGE SCALE GENOMIC DNA]</scope>
</reference>
<dbReference type="AlphaFoldDB" id="A0A2G9QFX6"/>
<accession>A0A2G9QFX6</accession>
<name>A0A2G9QFX6_AQUCT</name>
<dbReference type="EMBL" id="KZ001521">
    <property type="protein sequence ID" value="PIO14041.1"/>
    <property type="molecule type" value="Genomic_DNA"/>
</dbReference>
<keyword evidence="2" id="KW-1185">Reference proteome</keyword>
<proteinExistence type="predicted"/>
<dbReference type="Proteomes" id="UP000228934">
    <property type="component" value="Unassembled WGS sequence"/>
</dbReference>
<gene>
    <name evidence="1" type="ORF">AB205_0144340</name>
</gene>
<organism evidence="1 2">
    <name type="scientific">Aquarana catesbeiana</name>
    <name type="common">American bullfrog</name>
    <name type="synonym">Rana catesbeiana</name>
    <dbReference type="NCBI Taxonomy" id="8400"/>
    <lineage>
        <taxon>Eukaryota</taxon>
        <taxon>Metazoa</taxon>
        <taxon>Chordata</taxon>
        <taxon>Craniata</taxon>
        <taxon>Vertebrata</taxon>
        <taxon>Euteleostomi</taxon>
        <taxon>Amphibia</taxon>
        <taxon>Batrachia</taxon>
        <taxon>Anura</taxon>
        <taxon>Neobatrachia</taxon>
        <taxon>Ranoidea</taxon>
        <taxon>Ranidae</taxon>
        <taxon>Aquarana</taxon>
    </lineage>
</organism>
<protein>
    <submittedName>
        <fullName evidence="1">Uncharacterized protein</fullName>
    </submittedName>
</protein>
<evidence type="ECO:0000313" key="2">
    <source>
        <dbReference type="Proteomes" id="UP000228934"/>
    </source>
</evidence>
<sequence length="52" mass="6086">MKSFRRIFFCRAVGSCVHGTKDFKKNFTKSNNQTTIIRAITHFFMGRIVCLK</sequence>
<evidence type="ECO:0000313" key="1">
    <source>
        <dbReference type="EMBL" id="PIO14041.1"/>
    </source>
</evidence>